<dbReference type="Gene3D" id="3.20.20.370">
    <property type="entry name" value="Glycoside hydrolase/deacetylase"/>
    <property type="match status" value="1"/>
</dbReference>
<comment type="subunit">
    <text evidence="2">Homodimer.</text>
</comment>
<dbReference type="EMBL" id="HBKQ01046835">
    <property type="protein sequence ID" value="CAE2271578.1"/>
    <property type="molecule type" value="Transcribed_RNA"/>
</dbReference>
<dbReference type="GO" id="GO:0004848">
    <property type="term" value="F:ureidoglycolate hydrolase activity"/>
    <property type="evidence" value="ECO:0007669"/>
    <property type="project" value="InterPro"/>
</dbReference>
<evidence type="ECO:0000256" key="5">
    <source>
        <dbReference type="ARBA" id="ARBA00023239"/>
    </source>
</evidence>
<dbReference type="SUPFAM" id="SSF52499">
    <property type="entry name" value="Isochorismatase-like hydrolases"/>
    <property type="match status" value="1"/>
</dbReference>
<dbReference type="SUPFAM" id="SSF88713">
    <property type="entry name" value="Glycoside hydrolase/deacetylase"/>
    <property type="match status" value="1"/>
</dbReference>
<name>A0A6U6IFC6_9STRA</name>
<evidence type="ECO:0000313" key="10">
    <source>
        <dbReference type="EMBL" id="CAE2271578.1"/>
    </source>
</evidence>
<dbReference type="GO" id="GO:0050385">
    <property type="term" value="F:ureidoglycolate lyase activity"/>
    <property type="evidence" value="ECO:0007669"/>
    <property type="project" value="UniProtKB-EC"/>
</dbReference>
<dbReference type="InterPro" id="IPR024060">
    <property type="entry name" value="Ureidoglycolate_lyase_dom_sf"/>
</dbReference>
<comment type="catalytic activity">
    <reaction evidence="6">
        <text>(S)-ureidoglycolate = urea + glyoxylate</text>
        <dbReference type="Rhea" id="RHEA:11304"/>
        <dbReference type="ChEBI" id="CHEBI:16199"/>
        <dbReference type="ChEBI" id="CHEBI:36655"/>
        <dbReference type="ChEBI" id="CHEBI:57296"/>
        <dbReference type="EC" id="4.3.2.3"/>
    </reaction>
</comment>
<evidence type="ECO:0000259" key="9">
    <source>
        <dbReference type="Pfam" id="PF01522"/>
    </source>
</evidence>
<organism evidence="11">
    <name type="scientific">Odontella aurita</name>
    <dbReference type="NCBI Taxonomy" id="265563"/>
    <lineage>
        <taxon>Eukaryota</taxon>
        <taxon>Sar</taxon>
        <taxon>Stramenopiles</taxon>
        <taxon>Ochrophyta</taxon>
        <taxon>Bacillariophyta</taxon>
        <taxon>Mediophyceae</taxon>
        <taxon>Biddulphiophycidae</taxon>
        <taxon>Eupodiscales</taxon>
        <taxon>Odontellaceae</taxon>
        <taxon>Odontella</taxon>
    </lineage>
</organism>
<dbReference type="InterPro" id="IPR000868">
    <property type="entry name" value="Isochorismatase-like_dom"/>
</dbReference>
<dbReference type="CDD" id="cd00431">
    <property type="entry name" value="cysteine_hydrolases"/>
    <property type="match status" value="1"/>
</dbReference>
<evidence type="ECO:0008006" key="12">
    <source>
        <dbReference type="Google" id="ProtNLM"/>
    </source>
</evidence>
<feature type="domain" description="NodB homology" evidence="9">
    <location>
        <begin position="314"/>
        <end position="426"/>
    </location>
</feature>
<dbReference type="GO" id="GO:0000256">
    <property type="term" value="P:allantoin catabolic process"/>
    <property type="evidence" value="ECO:0007669"/>
    <property type="project" value="InterPro"/>
</dbReference>
<evidence type="ECO:0000256" key="3">
    <source>
        <dbReference type="ARBA" id="ARBA00022631"/>
    </source>
</evidence>
<evidence type="ECO:0000256" key="2">
    <source>
        <dbReference type="ARBA" id="ARBA00011738"/>
    </source>
</evidence>
<evidence type="ECO:0000256" key="1">
    <source>
        <dbReference type="ARBA" id="ARBA00006336"/>
    </source>
</evidence>
<comment type="similarity">
    <text evidence="1">Belongs to the isochorismatase family.</text>
</comment>
<dbReference type="Pfam" id="PF00857">
    <property type="entry name" value="Isochorismatase"/>
    <property type="match status" value="1"/>
</dbReference>
<keyword evidence="5" id="KW-0456">Lyase</keyword>
<dbReference type="PANTHER" id="PTHR43540:SF9">
    <property type="entry name" value="FAMILY HYDROLASE, PUTATIVE (AFU_ORTHOLOGUE AFUA_2G08700)-RELATED"/>
    <property type="match status" value="1"/>
</dbReference>
<dbReference type="InterPro" id="IPR050272">
    <property type="entry name" value="Isochorismatase-like_hydrls"/>
</dbReference>
<dbReference type="GO" id="GO:0006144">
    <property type="term" value="P:purine nucleobase metabolic process"/>
    <property type="evidence" value="ECO:0007669"/>
    <property type="project" value="UniProtKB-KW"/>
</dbReference>
<dbReference type="InterPro" id="IPR011051">
    <property type="entry name" value="RmlC_Cupin_sf"/>
</dbReference>
<evidence type="ECO:0000256" key="4">
    <source>
        <dbReference type="ARBA" id="ARBA00022801"/>
    </source>
</evidence>
<protein>
    <recommendedName>
        <fullName evidence="12">Isochorismatase-like domain-containing protein</fullName>
    </recommendedName>
</protein>
<dbReference type="AlphaFoldDB" id="A0A6U6IFC6"/>
<dbReference type="InterPro" id="IPR036380">
    <property type="entry name" value="Isochorismatase-like_sf"/>
</dbReference>
<evidence type="ECO:0000313" key="11">
    <source>
        <dbReference type="EMBL" id="CAE2271580.1"/>
    </source>
</evidence>
<reference evidence="11" key="1">
    <citation type="submission" date="2021-01" db="EMBL/GenBank/DDBJ databases">
        <authorList>
            <person name="Corre E."/>
            <person name="Pelletier E."/>
            <person name="Niang G."/>
            <person name="Scheremetjew M."/>
            <person name="Finn R."/>
            <person name="Kale V."/>
            <person name="Holt S."/>
            <person name="Cochrane G."/>
            <person name="Meng A."/>
            <person name="Brown T."/>
            <person name="Cohen L."/>
        </authorList>
    </citation>
    <scope>NUCLEOTIDE SEQUENCE</scope>
    <source>
        <strain evidence="11">Isolate 1302-5</strain>
    </source>
</reference>
<dbReference type="Gene3D" id="3.40.50.850">
    <property type="entry name" value="Isochorismatase-like"/>
    <property type="match status" value="1"/>
</dbReference>
<evidence type="ECO:0000259" key="8">
    <source>
        <dbReference type="Pfam" id="PF00857"/>
    </source>
</evidence>
<dbReference type="Pfam" id="PF04115">
    <property type="entry name" value="Ureidogly_lyase"/>
    <property type="match status" value="1"/>
</dbReference>
<keyword evidence="3" id="KW-0659">Purine metabolism</keyword>
<feature type="region of interest" description="Disordered" evidence="7">
    <location>
        <begin position="1"/>
        <end position="21"/>
    </location>
</feature>
<gene>
    <name evidence="10" type="ORF">OAUR00152_LOCUS32327</name>
    <name evidence="11" type="ORF">OAUR00152_LOCUS32328</name>
</gene>
<keyword evidence="4" id="KW-0378">Hydrolase</keyword>
<feature type="domain" description="Isochorismatase-like" evidence="8">
    <location>
        <begin position="597"/>
        <end position="779"/>
    </location>
</feature>
<dbReference type="Pfam" id="PF01522">
    <property type="entry name" value="Polysacc_deac_1"/>
    <property type="match status" value="1"/>
</dbReference>
<dbReference type="PANTHER" id="PTHR43540">
    <property type="entry name" value="PEROXYUREIDOACRYLATE/UREIDOACRYLATE AMIDOHYDROLASE-RELATED"/>
    <property type="match status" value="1"/>
</dbReference>
<proteinExistence type="inferred from homology"/>
<accession>A0A6U6IFC6</accession>
<dbReference type="Gene3D" id="2.60.120.480">
    <property type="entry name" value="Ureidoglycolate hydrolase"/>
    <property type="match status" value="1"/>
</dbReference>
<evidence type="ECO:0000256" key="6">
    <source>
        <dbReference type="ARBA" id="ARBA00047684"/>
    </source>
</evidence>
<evidence type="ECO:0000256" key="7">
    <source>
        <dbReference type="SAM" id="MobiDB-lite"/>
    </source>
</evidence>
<dbReference type="SUPFAM" id="SSF51182">
    <property type="entry name" value="RmlC-like cupins"/>
    <property type="match status" value="1"/>
</dbReference>
<dbReference type="InterPro" id="IPR007247">
    <property type="entry name" value="Ureidogly_lyase"/>
</dbReference>
<dbReference type="InterPro" id="IPR002509">
    <property type="entry name" value="NODB_dom"/>
</dbReference>
<dbReference type="EMBL" id="HBKQ01046836">
    <property type="protein sequence ID" value="CAE2271580.1"/>
    <property type="molecule type" value="Transcribed_RNA"/>
</dbReference>
<feature type="region of interest" description="Disordered" evidence="7">
    <location>
        <begin position="232"/>
        <end position="253"/>
    </location>
</feature>
<dbReference type="GO" id="GO:0005975">
    <property type="term" value="P:carbohydrate metabolic process"/>
    <property type="evidence" value="ECO:0007669"/>
    <property type="project" value="InterPro"/>
</dbReference>
<sequence>MDESSNEMAEEKKSEDIPTPPDHFLEIVLATKENTESVGWLITDDEEVIKKEEEIGIPFYSTVSEGANFTHADWKDQACVRQARIEWRDDNRVSWLERHMEMTQGFICVGETPGLFVLGEPTHERVDLTDDQRQFPDFEKMKAYIIPGGCGIIIKKGTWHDFPVSVGPTLTTFIVNTKEVIDALTSMEEPAPMNFGDCYKIRCSDVYDDVTLRFPDPRPFIEKLGLTDTVKRRSIKPKSERADTSSPSVSKEVKTYGNRVKRVEVGNWGRDRSDSVWVVPVLNVESFDPDAYGPSVQPHLNKVQPEVANRGWRDYGNKRGLSRIRSLLRRHQIPCTAVVSSDLVDVPEVANQLRNFQEEDGWEIGAHGANNSNGGHAGLSAEEERTKIATCLDRLGAVFGGNNPTTWLTPGFSVTKQTASLLMDEGVESLLDFVDDDAPFGLIDENSDNTFVEPPVVCIPYSMETNDFSLVLTRGLSPREYAAALESHVLQLADEARDSDKPRVVCFGLHTFVAGAPASVYELDKVLAKLRSASNIKWATAKEVTAAVRHGKGGASREASIPAISRESALPRPSKGVLRLKAEPCETLEVNMNRVGLILIDFQVDFMVPGGFGEQLGNDVSTLRRAIEPTQRLLAAARKAGLTIIHTREGHRRDLSDLTALKAGDGSTIGSKGPYGRILVRGEAGHDIIAELKPLESEIVVDKPGKGAFYQTDLDVILKNTGIDTLLVCGVTTEVCVHTTVREANDRGIRCIVLEDCTASYFPEFHKVGISMISAQGGIFGQVSNAASVIDGLNNAMQSV</sequence>
<dbReference type="InterPro" id="IPR011330">
    <property type="entry name" value="Glyco_hydro/deAcase_b/a-brl"/>
</dbReference>